<feature type="region of interest" description="Disordered" evidence="1">
    <location>
        <begin position="135"/>
        <end position="159"/>
    </location>
</feature>
<dbReference type="Proteomes" id="UP000000420">
    <property type="component" value="Chromosome"/>
</dbReference>
<dbReference type="KEGG" id="xcb:XC_1681"/>
<feature type="domain" description="Late embryogenesis abundant protein LEA-2 subgroup" evidence="2">
    <location>
        <begin position="51"/>
        <end position="145"/>
    </location>
</feature>
<dbReference type="InterPro" id="IPR004864">
    <property type="entry name" value="LEA_2"/>
</dbReference>
<dbReference type="EMBL" id="CP000050">
    <property type="protein sequence ID" value="AAY48747.1"/>
    <property type="molecule type" value="Genomic_DNA"/>
</dbReference>
<dbReference type="AlphaFoldDB" id="A0A0H2X837"/>
<evidence type="ECO:0000313" key="3">
    <source>
        <dbReference type="EMBL" id="AAY48747.1"/>
    </source>
</evidence>
<organism evidence="3 4">
    <name type="scientific">Xanthomonas campestris pv. campestris (strain 8004)</name>
    <dbReference type="NCBI Taxonomy" id="314565"/>
    <lineage>
        <taxon>Bacteria</taxon>
        <taxon>Pseudomonadati</taxon>
        <taxon>Pseudomonadota</taxon>
        <taxon>Gammaproteobacteria</taxon>
        <taxon>Lysobacterales</taxon>
        <taxon>Lysobacteraceae</taxon>
        <taxon>Xanthomonas</taxon>
    </lineage>
</organism>
<dbReference type="SUPFAM" id="SSF117070">
    <property type="entry name" value="LEA14-like"/>
    <property type="match status" value="1"/>
</dbReference>
<evidence type="ECO:0000313" key="4">
    <source>
        <dbReference type="Proteomes" id="UP000000420"/>
    </source>
</evidence>
<name>A0A0H2X837_XANC8</name>
<protein>
    <recommendedName>
        <fullName evidence="2">Late embryogenesis abundant protein LEA-2 subgroup domain-containing protein</fullName>
    </recommendedName>
</protein>
<evidence type="ECO:0000256" key="1">
    <source>
        <dbReference type="SAM" id="MobiDB-lite"/>
    </source>
</evidence>
<gene>
    <name evidence="3" type="ordered locus">XC_1681</name>
</gene>
<accession>A0A0H2X837</accession>
<dbReference type="Pfam" id="PF03168">
    <property type="entry name" value="LEA_2"/>
    <property type="match status" value="1"/>
</dbReference>
<dbReference type="PROSITE" id="PS51257">
    <property type="entry name" value="PROKAR_LIPOPROTEIN"/>
    <property type="match status" value="1"/>
</dbReference>
<dbReference type="RefSeq" id="WP_011037572.1">
    <property type="nucleotide sequence ID" value="NC_007086.1"/>
</dbReference>
<dbReference type="Gene3D" id="2.60.40.1820">
    <property type="match status" value="1"/>
</dbReference>
<sequence>MHRAFRLLIVTLSCGLLLSACGGGAVRRVSEPTARIQQLTVRPDGGWSVELRLQNYSSIPMRFERVALEIGMGDGVAGKLDQAVGISIGPETADVVTVSLQPASLGRITIADVLAGGRSLPYTLKGTVWATPQDKKQREFTVDSRNTLSPAPGLNGVLR</sequence>
<reference evidence="3 4" key="1">
    <citation type="journal article" date="2005" name="Genome Res.">
        <title>Comparative and functional genomic analyses of the pathogenicity of phytopathogen Xanthomonas campestris pv. campestris.</title>
        <authorList>
            <person name="Qian W."/>
            <person name="Jia Y."/>
            <person name="Ren S.X."/>
            <person name="He Y.Q."/>
            <person name="Feng J.X."/>
            <person name="Lu L.F."/>
            <person name="Sun Q."/>
            <person name="Ying G."/>
            <person name="Tang D.J."/>
            <person name="Tang H."/>
            <person name="Wu W."/>
            <person name="Hao P."/>
            <person name="Wang L."/>
            <person name="Jiang B.L."/>
            <person name="Zeng S."/>
            <person name="Gu W.Y."/>
            <person name="Lu G."/>
            <person name="Rong L."/>
            <person name="Tian Y."/>
            <person name="Yao Z."/>
            <person name="Fu G."/>
            <person name="Chen B."/>
            <person name="Fang R."/>
            <person name="Qiang B."/>
            <person name="Chen Z."/>
            <person name="Zhao G.P."/>
            <person name="Tang J.L."/>
            <person name="He C."/>
        </authorList>
    </citation>
    <scope>NUCLEOTIDE SEQUENCE [LARGE SCALE GENOMIC DNA]</scope>
    <source>
        <strain evidence="3 4">8004</strain>
    </source>
</reference>
<dbReference type="HOGENOM" id="CLU_139662_0_0_6"/>
<evidence type="ECO:0000259" key="2">
    <source>
        <dbReference type="Pfam" id="PF03168"/>
    </source>
</evidence>
<proteinExistence type="predicted"/>